<reference evidence="3 4" key="1">
    <citation type="submission" date="2020-05" db="EMBL/GenBank/DDBJ databases">
        <title>Genome Sequencing of Type Strains.</title>
        <authorList>
            <person name="Lemaire J.F."/>
            <person name="Inderbitzin P."/>
            <person name="Gregorio O.A."/>
            <person name="Collins S.B."/>
            <person name="Wespe N."/>
            <person name="Knight-Connoni V."/>
        </authorList>
    </citation>
    <scope>NUCLEOTIDE SEQUENCE [LARGE SCALE GENOMIC DNA]</scope>
    <source>
        <strain evidence="3 4">LMG 21957</strain>
    </source>
</reference>
<evidence type="ECO:0000256" key="1">
    <source>
        <dbReference type="SAM" id="SignalP"/>
    </source>
</evidence>
<evidence type="ECO:0000259" key="2">
    <source>
        <dbReference type="PROSITE" id="PS51272"/>
    </source>
</evidence>
<keyword evidence="1" id="KW-0732">Signal</keyword>
<dbReference type="PANTHER" id="PTHR43308">
    <property type="entry name" value="OUTER MEMBRANE PROTEIN ALPHA-RELATED"/>
    <property type="match status" value="1"/>
</dbReference>
<organism evidence="3 4">
    <name type="scientific">Paenibacillus xylanilyticus</name>
    <dbReference type="NCBI Taxonomy" id="248903"/>
    <lineage>
        <taxon>Bacteria</taxon>
        <taxon>Bacillati</taxon>
        <taxon>Bacillota</taxon>
        <taxon>Bacilli</taxon>
        <taxon>Bacillales</taxon>
        <taxon>Paenibacillaceae</taxon>
        <taxon>Paenibacillus</taxon>
    </lineage>
</organism>
<feature type="domain" description="SLH" evidence="2">
    <location>
        <begin position="155"/>
        <end position="218"/>
    </location>
</feature>
<dbReference type="Pfam" id="PF00395">
    <property type="entry name" value="SLH"/>
    <property type="match status" value="2"/>
</dbReference>
<proteinExistence type="predicted"/>
<gene>
    <name evidence="3" type="ORF">HP552_11015</name>
</gene>
<name>A0A7Y6EVI4_9BACL</name>
<comment type="caution">
    <text evidence="3">The sequence shown here is derived from an EMBL/GenBank/DDBJ whole genome shotgun (WGS) entry which is preliminary data.</text>
</comment>
<accession>A0A7Y6EVI4</accession>
<dbReference type="PROSITE" id="PS51272">
    <property type="entry name" value="SLH"/>
    <property type="match status" value="2"/>
</dbReference>
<evidence type="ECO:0000313" key="4">
    <source>
        <dbReference type="Proteomes" id="UP000526125"/>
    </source>
</evidence>
<dbReference type="PANTHER" id="PTHR43308:SF5">
    <property type="entry name" value="S-LAYER PROTEIN _ PEPTIDOGLYCAN ENDO-BETA-N-ACETYLGLUCOSAMINIDASE"/>
    <property type="match status" value="1"/>
</dbReference>
<dbReference type="AlphaFoldDB" id="A0A7Y6EVI4"/>
<sequence length="398" mass="43457">MKHLKKIVTTALFMSIALGVHSVSADSSFKDVSSTHWATNAIQSAVSKGYFKGYSDGTFKPNAPVTKEEFAVLLSRVSTNETKEGIAFPSSVLGRWSEEGVTDAISKGFVSSNEIAVPQERITRIQMVRWMVNGLSETSSSYAEAAEATMDTVVPVAEYYKGGLNKKDYGDVSVALGTGLMTGFTNGSFGPDQTTTRAEVASILLRLEKIQEKEAKEYSQLLELVEVGLKATNAELMGITFSGSNAGKPDDIANIRGMEHSMKYNKGTMSIDRMIVVDPAKKDSLYYKMFVGSNFSANAKGSTGSLMLFTLVTTTPSVTVEDWGNQLDWHHSRLTASMPYTSDSMKSYGYPYLVRDIKTQLVKGKTFTYWAFASIGKTDGMIQVKVGDKTLSFSTPRL</sequence>
<feature type="signal peptide" evidence="1">
    <location>
        <begin position="1"/>
        <end position="25"/>
    </location>
</feature>
<dbReference type="EMBL" id="JABMCB010000176">
    <property type="protein sequence ID" value="NUU75759.1"/>
    <property type="molecule type" value="Genomic_DNA"/>
</dbReference>
<protein>
    <submittedName>
        <fullName evidence="3">S-layer homology domain-containing protein</fullName>
    </submittedName>
</protein>
<dbReference type="InterPro" id="IPR001119">
    <property type="entry name" value="SLH_dom"/>
</dbReference>
<dbReference type="Proteomes" id="UP000526125">
    <property type="component" value="Unassembled WGS sequence"/>
</dbReference>
<dbReference type="RefSeq" id="WP_175395528.1">
    <property type="nucleotide sequence ID" value="NZ_JABMCB010000176.1"/>
</dbReference>
<dbReference type="InterPro" id="IPR051465">
    <property type="entry name" value="Cell_Envelope_Struct_Comp"/>
</dbReference>
<evidence type="ECO:0000313" key="3">
    <source>
        <dbReference type="EMBL" id="NUU75759.1"/>
    </source>
</evidence>
<feature type="chain" id="PRO_5030900366" evidence="1">
    <location>
        <begin position="26"/>
        <end position="398"/>
    </location>
</feature>
<feature type="domain" description="SLH" evidence="2">
    <location>
        <begin position="25"/>
        <end position="88"/>
    </location>
</feature>
<keyword evidence="4" id="KW-1185">Reference proteome</keyword>